<dbReference type="AlphaFoldDB" id="A0ABD1KBG4"/>
<protein>
    <recommendedName>
        <fullName evidence="4">NEDD4-binding protein 2-like 2</fullName>
    </recommendedName>
</protein>
<dbReference type="SUPFAM" id="SSF52540">
    <property type="entry name" value="P-loop containing nucleoside triphosphate hydrolases"/>
    <property type="match status" value="1"/>
</dbReference>
<dbReference type="PANTHER" id="PTHR13308">
    <property type="entry name" value="NEDD4-BINDING PROTEIN 2-LIKE 1"/>
    <property type="match status" value="1"/>
</dbReference>
<proteinExistence type="predicted"/>
<dbReference type="Proteomes" id="UP001591681">
    <property type="component" value="Unassembled WGS sequence"/>
</dbReference>
<dbReference type="InterPro" id="IPR027417">
    <property type="entry name" value="P-loop_NTPase"/>
</dbReference>
<dbReference type="Gene3D" id="3.40.50.300">
    <property type="entry name" value="P-loop containing nucleotide triphosphate hydrolases"/>
    <property type="match status" value="1"/>
</dbReference>
<dbReference type="InterPro" id="IPR026302">
    <property type="entry name" value="NEDD4-bd_p2"/>
</dbReference>
<dbReference type="EMBL" id="JBHFQA010000007">
    <property type="protein sequence ID" value="KAL2096429.1"/>
    <property type="molecule type" value="Genomic_DNA"/>
</dbReference>
<evidence type="ECO:0000256" key="1">
    <source>
        <dbReference type="SAM" id="MobiDB-lite"/>
    </source>
</evidence>
<feature type="region of interest" description="Disordered" evidence="1">
    <location>
        <begin position="483"/>
        <end position="510"/>
    </location>
</feature>
<keyword evidence="3" id="KW-1185">Reference proteome</keyword>
<sequence>MSNVSTKQSTKPPCGGNVEEPFVEKIKSFEVGKDVESAGFRGGSLKSVHSLGCEGRASQKEICKSVSANGPTATAVNKAVSSDGNRHVNPQEKTFLKDVDVTSTSSTDCLGQPKTTNPKVDFEDELDQFYKELEQIDPKDVDLPDDSCDVDKSTVSNRQTPPASDPEVQPEPHKKPRRQSDQQNESQNCGHMLHHSQYVNPSWPPPQEWSYGLPPSPGHDVKPQGHFHQWPFPTVPPPPHPLHDGPGDRSRGPNRGRSWLEKGPVESVHKYGDWASDGTYQRHNMFIPNEFHSFQTSRPVCFDPHGQAASSSCWSNSQEYQQHQQDQQYPSLIAHAVSLTLILMRGAPGSGKSTLARELLSSCPNGLILSTDDYFLQEDRYIYDPRLLGDAHCWNQSRTLKALCECHSPIIIDNTNMQAWEMKPYVQMALEKGYSVCFREPNTNWKYEPSELERRNKHGVPKEKIAKMLERFELPMTVDIVLRSEEPPHHRPDHAFKQQRKRRRDMSDFQ</sequence>
<organism evidence="2 3">
    <name type="scientific">Coilia grayii</name>
    <name type="common">Gray's grenadier anchovy</name>
    <dbReference type="NCBI Taxonomy" id="363190"/>
    <lineage>
        <taxon>Eukaryota</taxon>
        <taxon>Metazoa</taxon>
        <taxon>Chordata</taxon>
        <taxon>Craniata</taxon>
        <taxon>Vertebrata</taxon>
        <taxon>Euteleostomi</taxon>
        <taxon>Actinopterygii</taxon>
        <taxon>Neopterygii</taxon>
        <taxon>Teleostei</taxon>
        <taxon>Clupei</taxon>
        <taxon>Clupeiformes</taxon>
        <taxon>Clupeoidei</taxon>
        <taxon>Engraulidae</taxon>
        <taxon>Coilinae</taxon>
        <taxon>Coilia</taxon>
    </lineage>
</organism>
<evidence type="ECO:0000313" key="3">
    <source>
        <dbReference type="Proteomes" id="UP001591681"/>
    </source>
</evidence>
<accession>A0ABD1KBG4</accession>
<feature type="region of interest" description="Disordered" evidence="1">
    <location>
        <begin position="76"/>
        <end position="121"/>
    </location>
</feature>
<evidence type="ECO:0008006" key="4">
    <source>
        <dbReference type="Google" id="ProtNLM"/>
    </source>
</evidence>
<feature type="compositionally biased region" description="Basic and acidic residues" evidence="1">
    <location>
        <begin position="84"/>
        <end position="100"/>
    </location>
</feature>
<feature type="compositionally biased region" description="Basic and acidic residues" evidence="1">
    <location>
        <begin position="483"/>
        <end position="496"/>
    </location>
</feature>
<dbReference type="Pfam" id="PF13671">
    <property type="entry name" value="AAA_33"/>
    <property type="match status" value="1"/>
</dbReference>
<name>A0ABD1KBG4_9TELE</name>
<feature type="compositionally biased region" description="Polar residues" evidence="1">
    <location>
        <begin position="101"/>
        <end position="118"/>
    </location>
</feature>
<dbReference type="PANTHER" id="PTHR13308:SF23">
    <property type="entry name" value="NEDD4-BINDING PROTEIN 2-LIKE 2"/>
    <property type="match status" value="1"/>
</dbReference>
<reference evidence="2 3" key="1">
    <citation type="submission" date="2024-09" db="EMBL/GenBank/DDBJ databases">
        <title>A chromosome-level genome assembly of Gray's grenadier anchovy, Coilia grayii.</title>
        <authorList>
            <person name="Fu Z."/>
        </authorList>
    </citation>
    <scope>NUCLEOTIDE SEQUENCE [LARGE SCALE GENOMIC DNA]</scope>
    <source>
        <strain evidence="2">G4</strain>
        <tissue evidence="2">Muscle</tissue>
    </source>
</reference>
<feature type="compositionally biased region" description="Basic and acidic residues" evidence="1">
    <location>
        <begin position="241"/>
        <end position="251"/>
    </location>
</feature>
<gene>
    <name evidence="2" type="ORF">ACEWY4_008577</name>
</gene>
<comment type="caution">
    <text evidence="2">The sequence shown here is derived from an EMBL/GenBank/DDBJ whole genome shotgun (WGS) entry which is preliminary data.</text>
</comment>
<evidence type="ECO:0000313" key="2">
    <source>
        <dbReference type="EMBL" id="KAL2096429.1"/>
    </source>
</evidence>
<feature type="region of interest" description="Disordered" evidence="1">
    <location>
        <begin position="135"/>
        <end position="263"/>
    </location>
</feature>